<accession>A0A0F9FSG6</accession>
<dbReference type="PANTHER" id="PTHR33627:SF1">
    <property type="entry name" value="TRANSPOSASE"/>
    <property type="match status" value="1"/>
</dbReference>
<comment type="caution">
    <text evidence="2">The sequence shown here is derived from an EMBL/GenBank/DDBJ whole genome shotgun (WGS) entry which is preliminary data.</text>
</comment>
<feature type="domain" description="Transposase IS701-like DDE" evidence="1">
    <location>
        <begin position="10"/>
        <end position="277"/>
    </location>
</feature>
<evidence type="ECO:0000313" key="2">
    <source>
        <dbReference type="EMBL" id="KKL60305.1"/>
    </source>
</evidence>
<dbReference type="PANTHER" id="PTHR33627">
    <property type="entry name" value="TRANSPOSASE"/>
    <property type="match status" value="1"/>
</dbReference>
<protein>
    <recommendedName>
        <fullName evidence="1">Transposase IS701-like DDE domain-containing protein</fullName>
    </recommendedName>
</protein>
<dbReference type="EMBL" id="LAZR01029195">
    <property type="protein sequence ID" value="KKL60305.1"/>
    <property type="molecule type" value="Genomic_DNA"/>
</dbReference>
<gene>
    <name evidence="2" type="ORF">LCGC14_2206650</name>
</gene>
<name>A0A0F9FSG6_9ZZZZ</name>
<dbReference type="InterPro" id="IPR038721">
    <property type="entry name" value="IS701-like_DDE_dom"/>
</dbReference>
<organism evidence="2">
    <name type="scientific">marine sediment metagenome</name>
    <dbReference type="NCBI Taxonomy" id="412755"/>
    <lineage>
        <taxon>unclassified sequences</taxon>
        <taxon>metagenomes</taxon>
        <taxon>ecological metagenomes</taxon>
    </lineage>
</organism>
<dbReference type="NCBIfam" id="NF033540">
    <property type="entry name" value="transpos_IS701"/>
    <property type="match status" value="1"/>
</dbReference>
<proteinExistence type="predicted"/>
<reference evidence="2" key="1">
    <citation type="journal article" date="2015" name="Nature">
        <title>Complex archaea that bridge the gap between prokaryotes and eukaryotes.</title>
        <authorList>
            <person name="Spang A."/>
            <person name="Saw J.H."/>
            <person name="Jorgensen S.L."/>
            <person name="Zaremba-Niedzwiedzka K."/>
            <person name="Martijn J."/>
            <person name="Lind A.E."/>
            <person name="van Eijk R."/>
            <person name="Schleper C."/>
            <person name="Guy L."/>
            <person name="Ettema T.J."/>
        </authorList>
    </citation>
    <scope>NUCLEOTIDE SEQUENCE</scope>
</reference>
<dbReference type="Pfam" id="PF13546">
    <property type="entry name" value="DDE_5"/>
    <property type="match status" value="1"/>
</dbReference>
<dbReference type="AlphaFoldDB" id="A0A0F9FSG6"/>
<sequence>MHYRDVFIVHRRDNSQTAENYLGGLFICEKGHANMERMEEEINDGEYRAYQHFISNSKWDYQELISRLSLDASNVLKENKKKSGVPTGYIVDESSHLKKGKESVGVSNQYAGVAGKIDNCQVAVYSSLVNDTRATIINERLFLPKSWTSSKERCDKAKIPEQDRIYKTKPELALEMIDADIERGVEFDWIGGDGLYGHNYQLTKGLDERGKLYVLDVHKDEKVFLEKPNLFIPEKKNGRGRKPVKLKAEEKQCRLDQYSSSLQETDWERVKVRKTAKGWLKLKVHVVDVWAWDGQEDQARRRTLVITKTQDKKPKIKYSFSNGQSDQYTNKEYAYFQAQRYWVERTFDDSKNELGMSDYQIRKWIGWHHHQSLVMLASLFLLKEKIESELEFPLMSVRDARILIIIELFGTKEQYDKRLEQMKIRHYNRQKDIDRYYRYEDLRETKTKVVK</sequence>
<dbReference type="InterPro" id="IPR039365">
    <property type="entry name" value="IS701-like"/>
</dbReference>
<evidence type="ECO:0000259" key="1">
    <source>
        <dbReference type="Pfam" id="PF13546"/>
    </source>
</evidence>